<dbReference type="Gene3D" id="3.40.50.720">
    <property type="entry name" value="NAD(P)-binding Rossmann-like Domain"/>
    <property type="match status" value="1"/>
</dbReference>
<keyword evidence="4" id="KW-1185">Reference proteome</keyword>
<dbReference type="InterPro" id="IPR036291">
    <property type="entry name" value="NAD(P)-bd_dom_sf"/>
</dbReference>
<dbReference type="InterPro" id="IPR001509">
    <property type="entry name" value="Epimerase_deHydtase"/>
</dbReference>
<comment type="caution">
    <text evidence="3">The sequence shown here is derived from an EMBL/GenBank/DDBJ whole genome shotgun (WGS) entry which is preliminary data.</text>
</comment>
<organism evidence="3 4">
    <name type="scientific">Basidiobolus ranarum</name>
    <dbReference type="NCBI Taxonomy" id="34480"/>
    <lineage>
        <taxon>Eukaryota</taxon>
        <taxon>Fungi</taxon>
        <taxon>Fungi incertae sedis</taxon>
        <taxon>Zoopagomycota</taxon>
        <taxon>Entomophthoromycotina</taxon>
        <taxon>Basidiobolomycetes</taxon>
        <taxon>Basidiobolales</taxon>
        <taxon>Basidiobolaceae</taxon>
        <taxon>Basidiobolus</taxon>
    </lineage>
</organism>
<accession>A0ABR2WF54</accession>
<feature type="domain" description="NAD-dependent epimerase/dehydratase" evidence="2">
    <location>
        <begin position="4"/>
        <end position="214"/>
    </location>
</feature>
<evidence type="ECO:0000259" key="2">
    <source>
        <dbReference type="Pfam" id="PF01370"/>
    </source>
</evidence>
<dbReference type="Proteomes" id="UP001479436">
    <property type="component" value="Unassembled WGS sequence"/>
</dbReference>
<comment type="similarity">
    <text evidence="1">Belongs to the NAD(P)-dependent epimerase/dehydratase family.</text>
</comment>
<evidence type="ECO:0000313" key="3">
    <source>
        <dbReference type="EMBL" id="KAK9760120.1"/>
    </source>
</evidence>
<evidence type="ECO:0000313" key="4">
    <source>
        <dbReference type="Proteomes" id="UP001479436"/>
    </source>
</evidence>
<name>A0ABR2WF54_9FUNG</name>
<gene>
    <name evidence="3" type="ORF">K7432_016180</name>
</gene>
<dbReference type="EMBL" id="JASJQH010002528">
    <property type="protein sequence ID" value="KAK9760120.1"/>
    <property type="molecule type" value="Genomic_DNA"/>
</dbReference>
<protein>
    <recommendedName>
        <fullName evidence="2">NAD-dependent epimerase/dehydratase domain-containing protein</fullName>
    </recommendedName>
</protein>
<dbReference type="PANTHER" id="PTHR43000">
    <property type="entry name" value="DTDP-D-GLUCOSE 4,6-DEHYDRATASE-RELATED"/>
    <property type="match status" value="1"/>
</dbReference>
<sequence length="289" mass="32501">MKNILVTGGSGFLGKRVIENLRRKGYEVVSYDIAHGMDILNTEQLESIIVNSRISTIIHLAAVSDLNIFRDNVSLSNMINIQGTRNVLSLCNSYGIRLLFASTCCCYGNNEIHPSDEASPISPTEPYAKSKAVSEQDILAYGLPHTCMRLATFYGPNMRESLAPAVFLDRAHRNKDIKIHGNGLQTRTFTYIDDIVSGIITILENKPRYTIINITSTEEVSVLTVASIAKRLTKNDVRISYVEDRQGQIYKEQISNNRLMNLGWKPKINFEKGMALSYEQYQQNGSIWN</sequence>
<reference evidence="3 4" key="1">
    <citation type="submission" date="2023-04" db="EMBL/GenBank/DDBJ databases">
        <title>Genome of Basidiobolus ranarum AG-B5.</title>
        <authorList>
            <person name="Stajich J.E."/>
            <person name="Carter-House D."/>
            <person name="Gryganskyi A."/>
        </authorList>
    </citation>
    <scope>NUCLEOTIDE SEQUENCE [LARGE SCALE GENOMIC DNA]</scope>
    <source>
        <strain evidence="3 4">AG-B5</strain>
    </source>
</reference>
<dbReference type="Pfam" id="PF01370">
    <property type="entry name" value="Epimerase"/>
    <property type="match status" value="1"/>
</dbReference>
<dbReference type="SUPFAM" id="SSF51735">
    <property type="entry name" value="NAD(P)-binding Rossmann-fold domains"/>
    <property type="match status" value="1"/>
</dbReference>
<proteinExistence type="inferred from homology"/>
<evidence type="ECO:0000256" key="1">
    <source>
        <dbReference type="ARBA" id="ARBA00007637"/>
    </source>
</evidence>